<dbReference type="InterPro" id="IPR000192">
    <property type="entry name" value="Aminotrans_V_dom"/>
</dbReference>
<dbReference type="Proteomes" id="UP000094527">
    <property type="component" value="Unassembled WGS sequence"/>
</dbReference>
<keyword evidence="11" id="KW-1185">Reference proteome</keyword>
<dbReference type="PIRSF" id="PIRSF000524">
    <property type="entry name" value="SPT"/>
    <property type="match status" value="1"/>
</dbReference>
<gene>
    <name evidence="10" type="ORF">Ocin01_00507</name>
</gene>
<dbReference type="InterPro" id="IPR015421">
    <property type="entry name" value="PyrdxlP-dep_Trfase_major"/>
</dbReference>
<proteinExistence type="inferred from homology"/>
<reference evidence="10 11" key="1">
    <citation type="journal article" date="2016" name="Genome Biol. Evol.">
        <title>Gene Family Evolution Reflects Adaptation to Soil Environmental Stressors in the Genome of the Collembolan Orchesella cincta.</title>
        <authorList>
            <person name="Faddeeva-Vakhrusheva A."/>
            <person name="Derks M.F."/>
            <person name="Anvar S.Y."/>
            <person name="Agamennone V."/>
            <person name="Suring W."/>
            <person name="Smit S."/>
            <person name="van Straalen N.M."/>
            <person name="Roelofs D."/>
        </authorList>
    </citation>
    <scope>NUCLEOTIDE SEQUENCE [LARGE SCALE GENOMIC DNA]</scope>
    <source>
        <tissue evidence="10">Mixed pool</tissue>
    </source>
</reference>
<name>A0A1D2NLS4_ORCCI</name>
<dbReference type="GO" id="GO:0005777">
    <property type="term" value="C:peroxisome"/>
    <property type="evidence" value="ECO:0007669"/>
    <property type="project" value="TreeGrafter"/>
</dbReference>
<evidence type="ECO:0000256" key="2">
    <source>
        <dbReference type="ARBA" id="ARBA00009236"/>
    </source>
</evidence>
<dbReference type="GO" id="GO:0004760">
    <property type="term" value="F:L-serine-pyruvate transaminase activity"/>
    <property type="evidence" value="ECO:0007669"/>
    <property type="project" value="TreeGrafter"/>
</dbReference>
<keyword evidence="10" id="KW-0032">Aminotransferase</keyword>
<dbReference type="InterPro" id="IPR024169">
    <property type="entry name" value="SP_NH2Trfase/AEP_transaminase"/>
</dbReference>
<dbReference type="InterPro" id="IPR020578">
    <property type="entry name" value="Aminotrans_V_PyrdxlP_BS"/>
</dbReference>
<dbReference type="PROSITE" id="PS00595">
    <property type="entry name" value="AA_TRANSFER_CLASS_5"/>
    <property type="match status" value="1"/>
</dbReference>
<evidence type="ECO:0000256" key="6">
    <source>
        <dbReference type="PIRSR" id="PIRSR000524-50"/>
    </source>
</evidence>
<dbReference type="Pfam" id="PF00266">
    <property type="entry name" value="Aminotran_5"/>
    <property type="match status" value="1"/>
</dbReference>
<feature type="domain" description="Aminotransferase class V" evidence="9">
    <location>
        <begin position="85"/>
        <end position="378"/>
    </location>
</feature>
<dbReference type="PANTHER" id="PTHR21152:SF40">
    <property type="entry name" value="ALANINE--GLYOXYLATE AMINOTRANSFERASE"/>
    <property type="match status" value="1"/>
</dbReference>
<dbReference type="EMBL" id="LJIJ01000009">
    <property type="protein sequence ID" value="ODN06201.1"/>
    <property type="molecule type" value="Genomic_DNA"/>
</dbReference>
<protein>
    <recommendedName>
        <fullName evidence="4">Alanine--glyoxylate aminotransferase</fullName>
        <ecNumber evidence="4">2.6.1.44</ecNumber>
    </recommendedName>
</protein>
<accession>A0A1D2NLS4</accession>
<comment type="caution">
    <text evidence="10">The sequence shown here is derived from an EMBL/GenBank/DDBJ whole genome shotgun (WGS) entry which is preliminary data.</text>
</comment>
<dbReference type="AlphaFoldDB" id="A0A1D2NLS4"/>
<dbReference type="EC" id="2.6.1.44" evidence="4"/>
<evidence type="ECO:0000256" key="4">
    <source>
        <dbReference type="PIRNR" id="PIRNR000524"/>
    </source>
</evidence>
<organism evidence="10 11">
    <name type="scientific">Orchesella cincta</name>
    <name type="common">Springtail</name>
    <name type="synonym">Podura cincta</name>
    <dbReference type="NCBI Taxonomy" id="48709"/>
    <lineage>
        <taxon>Eukaryota</taxon>
        <taxon>Metazoa</taxon>
        <taxon>Ecdysozoa</taxon>
        <taxon>Arthropoda</taxon>
        <taxon>Hexapoda</taxon>
        <taxon>Collembola</taxon>
        <taxon>Entomobryomorpha</taxon>
        <taxon>Entomobryoidea</taxon>
        <taxon>Orchesellidae</taxon>
        <taxon>Orchesellinae</taxon>
        <taxon>Orchesella</taxon>
    </lineage>
</organism>
<evidence type="ECO:0000256" key="5">
    <source>
        <dbReference type="PIRSR" id="PIRSR000524-1"/>
    </source>
</evidence>
<dbReference type="OrthoDB" id="7403325at2759"/>
<dbReference type="InterPro" id="IPR015422">
    <property type="entry name" value="PyrdxlP-dep_Trfase_small"/>
</dbReference>
<evidence type="ECO:0000313" key="10">
    <source>
        <dbReference type="EMBL" id="ODN06201.1"/>
    </source>
</evidence>
<dbReference type="GO" id="GO:0008453">
    <property type="term" value="F:alanine-glyoxylate transaminase activity"/>
    <property type="evidence" value="ECO:0007669"/>
    <property type="project" value="UniProtKB-EC"/>
</dbReference>
<dbReference type="PANTHER" id="PTHR21152">
    <property type="entry name" value="AMINOTRANSFERASE CLASS V"/>
    <property type="match status" value="1"/>
</dbReference>
<dbReference type="Gene3D" id="3.90.1150.10">
    <property type="entry name" value="Aspartate Aminotransferase, domain 1"/>
    <property type="match status" value="1"/>
</dbReference>
<dbReference type="Gene3D" id="3.40.640.10">
    <property type="entry name" value="Type I PLP-dependent aspartate aminotransferase-like (Major domain)"/>
    <property type="match status" value="1"/>
</dbReference>
<comment type="catalytic activity">
    <reaction evidence="4">
        <text>glyoxylate + L-alanine = glycine + pyruvate</text>
        <dbReference type="Rhea" id="RHEA:24248"/>
        <dbReference type="ChEBI" id="CHEBI:15361"/>
        <dbReference type="ChEBI" id="CHEBI:36655"/>
        <dbReference type="ChEBI" id="CHEBI:57305"/>
        <dbReference type="ChEBI" id="CHEBI:57972"/>
        <dbReference type="EC" id="2.6.1.44"/>
    </reaction>
</comment>
<feature type="modified residue" description="N6-(pyridoxal phosphate)lysine" evidence="6">
    <location>
        <position position="241"/>
    </location>
</feature>
<dbReference type="SUPFAM" id="SSF53383">
    <property type="entry name" value="PLP-dependent transferases"/>
    <property type="match status" value="1"/>
</dbReference>
<comment type="cofactor">
    <cofactor evidence="1 4 6 8">
        <name>pyridoxal 5'-phosphate</name>
        <dbReference type="ChEBI" id="CHEBI:597326"/>
    </cofactor>
</comment>
<evidence type="ECO:0000256" key="3">
    <source>
        <dbReference type="ARBA" id="ARBA00022898"/>
    </source>
</evidence>
<evidence type="ECO:0000256" key="1">
    <source>
        <dbReference type="ARBA" id="ARBA00001933"/>
    </source>
</evidence>
<sequence length="420" mass="46327">MSVTKEFVCLLNFLAIISGHRRFHSYNGRFGSSPSDTWNNDAPSRLFQPIPATYRLIQSGAPPQPYNRSREALQLPLLADGEPLANEIYIDIKEGLQYVFQTKSAWAFAAQGSATTAIQAVLDNLIEPGDRVLVGICGHWGDLMADIARRLDANVITIRKRTGRRFSFQEISSAVKRYKPKVLALVQGESTAGVFQPLDGIGDLCQREGCLFVSDSTSVVGMQAVMMDKLKIDAAMTGSQKGLGGIVGLAPIVLSDRAVERIKNRTKPPRGYQTDLIQIAQQWNATGDFQSYSVPLLYSLRESLALMAEEGMENTFERHAKATRQLHQGMEALGLRHFVDEPNDRLVGITTFHIPSGKDATKISDYMLNRHNIFISTGYGEIAGKVLRFATYAINADPTRVENLVMALKDALNSSETNIS</sequence>
<keyword evidence="10" id="KW-0808">Transferase</keyword>
<dbReference type="STRING" id="48709.A0A1D2NLS4"/>
<keyword evidence="3 4" id="KW-0663">Pyridoxal phosphate</keyword>
<evidence type="ECO:0000313" key="11">
    <source>
        <dbReference type="Proteomes" id="UP000094527"/>
    </source>
</evidence>
<dbReference type="InterPro" id="IPR015424">
    <property type="entry name" value="PyrdxlP-dep_Trfase"/>
</dbReference>
<evidence type="ECO:0000256" key="8">
    <source>
        <dbReference type="RuleBase" id="RU004504"/>
    </source>
</evidence>
<evidence type="ECO:0000256" key="7">
    <source>
        <dbReference type="RuleBase" id="RU004075"/>
    </source>
</evidence>
<comment type="similarity">
    <text evidence="2 4 7">Belongs to the class-V pyridoxal-phosphate-dependent aminotransferase family.</text>
</comment>
<feature type="binding site" evidence="5">
    <location>
        <position position="388"/>
    </location>
    <ligand>
        <name>substrate</name>
    </ligand>
</feature>
<dbReference type="GO" id="GO:0019265">
    <property type="term" value="P:glycine biosynthetic process, by transamination of glyoxylate"/>
    <property type="evidence" value="ECO:0007669"/>
    <property type="project" value="TreeGrafter"/>
</dbReference>
<dbReference type="OMA" id="MENTFER"/>
<keyword evidence="10" id="KW-0670">Pyruvate</keyword>
<evidence type="ECO:0000259" key="9">
    <source>
        <dbReference type="Pfam" id="PF00266"/>
    </source>
</evidence>